<organism evidence="10 11">
    <name type="scientific">Entomospira nematocerorum</name>
    <dbReference type="NCBI Taxonomy" id="2719987"/>
    <lineage>
        <taxon>Bacteria</taxon>
        <taxon>Pseudomonadati</taxon>
        <taxon>Spirochaetota</taxon>
        <taxon>Spirochaetia</taxon>
        <taxon>Spirochaetales</taxon>
        <taxon>Spirochaetaceae</taxon>
        <taxon>Entomospira</taxon>
    </lineage>
</organism>
<evidence type="ECO:0000313" key="10">
    <source>
        <dbReference type="EMBL" id="NIZ47174.1"/>
    </source>
</evidence>
<sequence length="186" mass="21034">MAKAWYVLSVFSGHENKVEKFVRVMMHNGDLDAVSDVRVPTEELEEVVNGKKRIVSRKFLPGYILLEMDLPERGWKTTLSNLSKINGVMGFVGQSGNIKPQPISAEEAKEILQKTGEIKIEKSSHLKQEYAIGEKIRIISGPFESFTAVVEEVHQEKGTLRVSVVIFDRNTPLEIEYEQVERVGSF</sequence>
<dbReference type="CDD" id="cd06091">
    <property type="entry name" value="KOW_NusG"/>
    <property type="match status" value="1"/>
</dbReference>
<comment type="caution">
    <text evidence="10">The sequence shown here is derived from an EMBL/GenBank/DDBJ whole genome shotgun (WGS) entry which is preliminary data.</text>
</comment>
<dbReference type="InterPro" id="IPR036735">
    <property type="entry name" value="NGN_dom_sf"/>
</dbReference>
<protein>
    <recommendedName>
        <fullName evidence="5 6">Transcription termination/antitermination protein NusG</fullName>
    </recommendedName>
</protein>
<feature type="domain" description="KOW" evidence="9">
    <location>
        <begin position="129"/>
        <end position="156"/>
    </location>
</feature>
<dbReference type="GO" id="GO:0031564">
    <property type="term" value="P:transcription antitermination"/>
    <property type="evidence" value="ECO:0007669"/>
    <property type="project" value="UniProtKB-UniRule"/>
</dbReference>
<dbReference type="InterPro" id="IPR047050">
    <property type="entry name" value="NGN"/>
</dbReference>
<dbReference type="InterPro" id="IPR014722">
    <property type="entry name" value="Rib_uL2_dom2"/>
</dbReference>
<dbReference type="HAMAP" id="MF_00948">
    <property type="entry name" value="NusG"/>
    <property type="match status" value="1"/>
</dbReference>
<evidence type="ECO:0000259" key="9">
    <source>
        <dbReference type="SMART" id="SM00739"/>
    </source>
</evidence>
<dbReference type="InterPro" id="IPR001062">
    <property type="entry name" value="Transcrpt_antiterm_NusG"/>
</dbReference>
<evidence type="ECO:0000256" key="7">
    <source>
        <dbReference type="RuleBase" id="RU000538"/>
    </source>
</evidence>
<evidence type="ECO:0000256" key="6">
    <source>
        <dbReference type="NCBIfam" id="TIGR00922"/>
    </source>
</evidence>
<gene>
    <name evidence="5 10" type="primary">nusG</name>
    <name evidence="10" type="ORF">HCT46_04500</name>
</gene>
<dbReference type="Proteomes" id="UP000752013">
    <property type="component" value="Unassembled WGS sequence"/>
</dbReference>
<evidence type="ECO:0000259" key="8">
    <source>
        <dbReference type="SMART" id="SM00738"/>
    </source>
</evidence>
<keyword evidence="4 5" id="KW-0804">Transcription</keyword>
<keyword evidence="11" id="KW-1185">Reference proteome</keyword>
<dbReference type="SUPFAM" id="SSF50104">
    <property type="entry name" value="Translation proteins SH3-like domain"/>
    <property type="match status" value="1"/>
</dbReference>
<dbReference type="PANTHER" id="PTHR30265">
    <property type="entry name" value="RHO-INTERACTING TRANSCRIPTION TERMINATION FACTOR NUSG"/>
    <property type="match status" value="1"/>
</dbReference>
<dbReference type="GO" id="GO:0032784">
    <property type="term" value="P:regulation of DNA-templated transcription elongation"/>
    <property type="evidence" value="ECO:0007669"/>
    <property type="project" value="InterPro"/>
</dbReference>
<name>A0A968GCB2_9SPIO</name>
<comment type="function">
    <text evidence="5 7">Participates in transcription elongation, termination and antitermination.</text>
</comment>
<dbReference type="InterPro" id="IPR043425">
    <property type="entry name" value="NusG-like"/>
</dbReference>
<dbReference type="NCBIfam" id="TIGR00922">
    <property type="entry name" value="nusG"/>
    <property type="match status" value="1"/>
</dbReference>
<feature type="domain" description="NusG-like N-terminal" evidence="8">
    <location>
        <begin position="2"/>
        <end position="115"/>
    </location>
</feature>
<evidence type="ECO:0000256" key="2">
    <source>
        <dbReference type="ARBA" id="ARBA00022814"/>
    </source>
</evidence>
<dbReference type="GO" id="GO:0005829">
    <property type="term" value="C:cytosol"/>
    <property type="evidence" value="ECO:0007669"/>
    <property type="project" value="TreeGrafter"/>
</dbReference>
<comment type="similarity">
    <text evidence="5 7">Belongs to the NusG family.</text>
</comment>
<evidence type="ECO:0000256" key="4">
    <source>
        <dbReference type="ARBA" id="ARBA00023163"/>
    </source>
</evidence>
<dbReference type="CDD" id="cd09891">
    <property type="entry name" value="NGN_Bact_1"/>
    <property type="match status" value="1"/>
</dbReference>
<dbReference type="SMART" id="SM00739">
    <property type="entry name" value="KOW"/>
    <property type="match status" value="1"/>
</dbReference>
<dbReference type="RefSeq" id="WP_167703596.1">
    <property type="nucleotide sequence ID" value="NZ_CP118168.1"/>
</dbReference>
<keyword evidence="3 5" id="KW-0805">Transcription regulation</keyword>
<dbReference type="SUPFAM" id="SSF82679">
    <property type="entry name" value="N-utilization substance G protein NusG, N-terminal domain"/>
    <property type="match status" value="1"/>
</dbReference>
<keyword evidence="1 5" id="KW-0806">Transcription termination</keyword>
<accession>A0A968GCB2</accession>
<dbReference type="GO" id="GO:0006353">
    <property type="term" value="P:DNA-templated transcription termination"/>
    <property type="evidence" value="ECO:0007669"/>
    <property type="project" value="UniProtKB-UniRule"/>
</dbReference>
<dbReference type="PANTHER" id="PTHR30265:SF2">
    <property type="entry name" value="TRANSCRIPTION TERMINATION_ANTITERMINATION PROTEIN NUSG"/>
    <property type="match status" value="1"/>
</dbReference>
<dbReference type="InterPro" id="IPR008991">
    <property type="entry name" value="Translation_prot_SH3-like_sf"/>
</dbReference>
<dbReference type="Gene3D" id="3.30.70.940">
    <property type="entry name" value="NusG, N-terminal domain"/>
    <property type="match status" value="1"/>
</dbReference>
<dbReference type="SMART" id="SM00738">
    <property type="entry name" value="NGN"/>
    <property type="match status" value="1"/>
</dbReference>
<evidence type="ECO:0000256" key="3">
    <source>
        <dbReference type="ARBA" id="ARBA00023015"/>
    </source>
</evidence>
<dbReference type="InterPro" id="IPR005824">
    <property type="entry name" value="KOW"/>
</dbReference>
<evidence type="ECO:0000256" key="5">
    <source>
        <dbReference type="HAMAP-Rule" id="MF_00948"/>
    </source>
</evidence>
<proteinExistence type="inferred from homology"/>
<evidence type="ECO:0000313" key="11">
    <source>
        <dbReference type="Proteomes" id="UP000752013"/>
    </source>
</evidence>
<dbReference type="Pfam" id="PF02357">
    <property type="entry name" value="NusG"/>
    <property type="match status" value="1"/>
</dbReference>
<reference evidence="10" key="1">
    <citation type="submission" date="2020-03" db="EMBL/GenBank/DDBJ databases">
        <title>Spirochaetal bacteria isolated from arthropods constitute a novel genus Entomospira genus novum within the order Spirochaetales.</title>
        <authorList>
            <person name="Grana-Miraglia L."/>
            <person name="Sikutova S."/>
            <person name="Fingerle V."/>
            <person name="Sing A."/>
            <person name="Castillo-Ramirez S."/>
            <person name="Margos G."/>
            <person name="Rudolf I."/>
        </authorList>
    </citation>
    <scope>NUCLEOTIDE SEQUENCE</scope>
    <source>
        <strain evidence="10">BR208</strain>
    </source>
</reference>
<evidence type="ECO:0000256" key="1">
    <source>
        <dbReference type="ARBA" id="ARBA00022472"/>
    </source>
</evidence>
<keyword evidence="2 5" id="KW-0889">Transcription antitermination</keyword>
<dbReference type="EMBL" id="JAATLK010000001">
    <property type="protein sequence ID" value="NIZ47174.1"/>
    <property type="molecule type" value="Genomic_DNA"/>
</dbReference>
<dbReference type="Gene3D" id="2.30.30.30">
    <property type="match status" value="1"/>
</dbReference>
<dbReference type="GO" id="GO:0006354">
    <property type="term" value="P:DNA-templated transcription elongation"/>
    <property type="evidence" value="ECO:0007669"/>
    <property type="project" value="UniProtKB-UniRule"/>
</dbReference>
<dbReference type="PRINTS" id="PR00338">
    <property type="entry name" value="NUSGTNSCPFCT"/>
</dbReference>
<dbReference type="InterPro" id="IPR006645">
    <property type="entry name" value="NGN-like_dom"/>
</dbReference>
<dbReference type="AlphaFoldDB" id="A0A968GCB2"/>